<dbReference type="AlphaFoldDB" id="A0A7W3VVF9"/>
<protein>
    <submittedName>
        <fullName evidence="1">Uncharacterized protein</fullName>
    </submittedName>
</protein>
<gene>
    <name evidence="1" type="ORF">H4281_12545</name>
</gene>
<dbReference type="EMBL" id="JACGZW010000004">
    <property type="protein sequence ID" value="MBB1153963.1"/>
    <property type="molecule type" value="Genomic_DNA"/>
</dbReference>
<organism evidence="1 2">
    <name type="scientific">Amycolatopsis dendrobii</name>
    <dbReference type="NCBI Taxonomy" id="2760662"/>
    <lineage>
        <taxon>Bacteria</taxon>
        <taxon>Bacillati</taxon>
        <taxon>Actinomycetota</taxon>
        <taxon>Actinomycetes</taxon>
        <taxon>Pseudonocardiales</taxon>
        <taxon>Pseudonocardiaceae</taxon>
        <taxon>Amycolatopsis</taxon>
    </lineage>
</organism>
<evidence type="ECO:0000313" key="2">
    <source>
        <dbReference type="Proteomes" id="UP000526734"/>
    </source>
</evidence>
<comment type="caution">
    <text evidence="1">The sequence shown here is derived from an EMBL/GenBank/DDBJ whole genome shotgun (WGS) entry which is preliminary data.</text>
</comment>
<dbReference type="Proteomes" id="UP000526734">
    <property type="component" value="Unassembled WGS sequence"/>
</dbReference>
<accession>A0A7W3VVF9</accession>
<proteinExistence type="predicted"/>
<name>A0A7W3VVF9_9PSEU</name>
<evidence type="ECO:0000313" key="1">
    <source>
        <dbReference type="EMBL" id="MBB1153963.1"/>
    </source>
</evidence>
<keyword evidence="2" id="KW-1185">Reference proteome</keyword>
<sequence>MSTNETSFAARAIAVAKELPAFDHLPKLRGLMAHNDEVSLFLETSWRAWDGVESLLKWAHAFDAEVIVGLSFYGGSGEVRTMFVLGGSAVRISENISTAHAYALGALLQKPLAKDSPITLTAAKLQELLPKLAEMSA</sequence>
<dbReference type="RefSeq" id="WP_182891053.1">
    <property type="nucleotide sequence ID" value="NZ_JACGZW010000004.1"/>
</dbReference>
<reference evidence="1 2" key="1">
    <citation type="submission" date="2020-08" db="EMBL/GenBank/DDBJ databases">
        <title>Amycolatopsis sp. nov. DR6-1 isolated from Dendrobium heterocarpum.</title>
        <authorList>
            <person name="Tedsree N."/>
            <person name="Kuncharoen N."/>
            <person name="Likhitwitayawuid K."/>
            <person name="Tanasupawat S."/>
        </authorList>
    </citation>
    <scope>NUCLEOTIDE SEQUENCE [LARGE SCALE GENOMIC DNA]</scope>
    <source>
        <strain evidence="1 2">DR6-1</strain>
    </source>
</reference>